<feature type="transmembrane region" description="Helical" evidence="6">
    <location>
        <begin position="127"/>
        <end position="143"/>
    </location>
</feature>
<sequence length="556" mass="60277">MQTTRFNINEGTKAIVDIEVQSLIFEFIGGIGIFLLGIKFMGDGLQKSAGDRLRDILDRFTSNPFLGVLAGIIVTGLIQSSSGTTVLTVGLVNAGFMTLRQAIGVIMGANIGTTVTAFIIGINIGEYALPILAVGALILFFFKNQKVTAVGQTIFGFGALFFGLELMGSGLKPLSQLEVFHSLTLSMSETPILGVVIGTVFTVIVQSSSATIGILQGLFAEGAMSLEAALPVLLGDNIGTTITAILASIGTSIAAKRAALTHVVFNLIGATIFMLILGLFTSFVTFLQGQLNLNPEMTIAFAHGSYNLMNTAIQFPFIGVLAWIVTKLIPGEDSIIEYKPKHLDPIFIQQSSTVALDQAKAEVIRMGEFAHKGLEETNLYVTTQNQKHSEMAMQVEGALNNLDREITDYLVSIAAGSLSDTESVKHTSLMNSVRDIERIGDHYENIIELIDYKMSNKVNLTEQALEDLNTMFDLTLLTVKQAVESLEKMDREAALEVVQKEDKIDKMERQFRKKHIIRMNEGLCSGSAGIVFVDIISNLERIGDHAVNIAEEVLGE</sequence>
<dbReference type="GO" id="GO:0044341">
    <property type="term" value="P:sodium-dependent phosphate transport"/>
    <property type="evidence" value="ECO:0007669"/>
    <property type="project" value="InterPro"/>
</dbReference>
<organism evidence="8 9">
    <name type="scientific">Oceanobacillus polygoni</name>
    <dbReference type="NCBI Taxonomy" id="1235259"/>
    <lineage>
        <taxon>Bacteria</taxon>
        <taxon>Bacillati</taxon>
        <taxon>Bacillota</taxon>
        <taxon>Bacilli</taxon>
        <taxon>Bacillales</taxon>
        <taxon>Bacillaceae</taxon>
        <taxon>Oceanobacillus</taxon>
    </lineage>
</organism>
<keyword evidence="3 6" id="KW-0812">Transmembrane</keyword>
<keyword evidence="9" id="KW-1185">Reference proteome</keyword>
<accession>A0A9X0YWB5</accession>
<dbReference type="PANTHER" id="PTHR10010">
    <property type="entry name" value="SOLUTE CARRIER FAMILY 34 SODIUM PHOSPHATE , MEMBER 2-RELATED"/>
    <property type="match status" value="1"/>
</dbReference>
<dbReference type="InterPro" id="IPR026022">
    <property type="entry name" value="PhoU_dom"/>
</dbReference>
<dbReference type="InterPro" id="IPR004633">
    <property type="entry name" value="NaPi_cotrn-rel/YqeW-like"/>
</dbReference>
<evidence type="ECO:0000313" key="9">
    <source>
        <dbReference type="Proteomes" id="UP001138793"/>
    </source>
</evidence>
<dbReference type="NCBIfam" id="NF037997">
    <property type="entry name" value="Na_Pi_symport"/>
    <property type="match status" value="1"/>
</dbReference>
<dbReference type="Gene3D" id="1.20.58.220">
    <property type="entry name" value="Phosphate transport system protein phou homolog 2, domain 2"/>
    <property type="match status" value="1"/>
</dbReference>
<dbReference type="GO" id="GO:0005436">
    <property type="term" value="F:sodium:phosphate symporter activity"/>
    <property type="evidence" value="ECO:0007669"/>
    <property type="project" value="InterPro"/>
</dbReference>
<gene>
    <name evidence="8" type="ORF">J2Z64_002438</name>
</gene>
<dbReference type="Proteomes" id="UP001138793">
    <property type="component" value="Unassembled WGS sequence"/>
</dbReference>
<name>A0A9X0YWB5_9BACI</name>
<evidence type="ECO:0000259" key="7">
    <source>
        <dbReference type="Pfam" id="PF01895"/>
    </source>
</evidence>
<dbReference type="Pfam" id="PF02690">
    <property type="entry name" value="Na_Pi_cotrans"/>
    <property type="match status" value="1"/>
</dbReference>
<evidence type="ECO:0000256" key="1">
    <source>
        <dbReference type="ARBA" id="ARBA00004651"/>
    </source>
</evidence>
<keyword evidence="2" id="KW-1003">Cell membrane</keyword>
<evidence type="ECO:0000256" key="4">
    <source>
        <dbReference type="ARBA" id="ARBA00022989"/>
    </source>
</evidence>
<keyword evidence="4 6" id="KW-1133">Transmembrane helix</keyword>
<dbReference type="GO" id="GO:0005886">
    <property type="term" value="C:plasma membrane"/>
    <property type="evidence" value="ECO:0007669"/>
    <property type="project" value="UniProtKB-SubCell"/>
</dbReference>
<evidence type="ECO:0000256" key="2">
    <source>
        <dbReference type="ARBA" id="ARBA00022475"/>
    </source>
</evidence>
<evidence type="ECO:0000313" key="8">
    <source>
        <dbReference type="EMBL" id="MBP2078181.1"/>
    </source>
</evidence>
<dbReference type="SUPFAM" id="SSF109755">
    <property type="entry name" value="PhoU-like"/>
    <property type="match status" value="1"/>
</dbReference>
<feature type="domain" description="PhoU" evidence="7">
    <location>
        <begin position="469"/>
        <end position="553"/>
    </location>
</feature>
<dbReference type="AlphaFoldDB" id="A0A9X0YWB5"/>
<dbReference type="InterPro" id="IPR003841">
    <property type="entry name" value="Na/Pi_transpt"/>
</dbReference>
<feature type="transmembrane region" description="Helical" evidence="6">
    <location>
        <begin position="192"/>
        <end position="218"/>
    </location>
</feature>
<keyword evidence="5 6" id="KW-0472">Membrane</keyword>
<feature type="transmembrane region" description="Helical" evidence="6">
    <location>
        <begin position="63"/>
        <end position="82"/>
    </location>
</feature>
<dbReference type="EMBL" id="JAGGMB010000007">
    <property type="protein sequence ID" value="MBP2078181.1"/>
    <property type="molecule type" value="Genomic_DNA"/>
</dbReference>
<feature type="transmembrane region" description="Helical" evidence="6">
    <location>
        <begin position="267"/>
        <end position="288"/>
    </location>
</feature>
<dbReference type="NCBIfam" id="TIGR00704">
    <property type="entry name" value="NaPi_cotrn_rel"/>
    <property type="match status" value="1"/>
</dbReference>
<dbReference type="InterPro" id="IPR038078">
    <property type="entry name" value="PhoU-like_sf"/>
</dbReference>
<comment type="subcellular location">
    <subcellularLocation>
        <location evidence="1">Cell membrane</location>
        <topology evidence="1">Multi-pass membrane protein</topology>
    </subcellularLocation>
</comment>
<feature type="transmembrane region" description="Helical" evidence="6">
    <location>
        <begin position="20"/>
        <end position="42"/>
    </location>
</feature>
<feature type="transmembrane region" description="Helical" evidence="6">
    <location>
        <begin position="149"/>
        <end position="171"/>
    </location>
</feature>
<feature type="domain" description="PhoU" evidence="7">
    <location>
        <begin position="364"/>
        <end position="449"/>
    </location>
</feature>
<evidence type="ECO:0000256" key="3">
    <source>
        <dbReference type="ARBA" id="ARBA00022692"/>
    </source>
</evidence>
<dbReference type="PANTHER" id="PTHR10010:SF46">
    <property type="entry name" value="SODIUM-DEPENDENT PHOSPHATE TRANSPORT PROTEIN 2B"/>
    <property type="match status" value="1"/>
</dbReference>
<dbReference type="Pfam" id="PF01895">
    <property type="entry name" value="PhoU"/>
    <property type="match status" value="2"/>
</dbReference>
<reference evidence="8" key="1">
    <citation type="submission" date="2021-03" db="EMBL/GenBank/DDBJ databases">
        <title>Genomic Encyclopedia of Type Strains, Phase IV (KMG-IV): sequencing the most valuable type-strain genomes for metagenomic binning, comparative biology and taxonomic classification.</title>
        <authorList>
            <person name="Goeker M."/>
        </authorList>
    </citation>
    <scope>NUCLEOTIDE SEQUENCE</scope>
    <source>
        <strain evidence="8">DSM 107338</strain>
    </source>
</reference>
<evidence type="ECO:0000256" key="6">
    <source>
        <dbReference type="SAM" id="Phobius"/>
    </source>
</evidence>
<proteinExistence type="predicted"/>
<feature type="transmembrane region" description="Helical" evidence="6">
    <location>
        <begin position="238"/>
        <end position="255"/>
    </location>
</feature>
<evidence type="ECO:0000256" key="5">
    <source>
        <dbReference type="ARBA" id="ARBA00023136"/>
    </source>
</evidence>
<comment type="caution">
    <text evidence="8">The sequence shown here is derived from an EMBL/GenBank/DDBJ whole genome shotgun (WGS) entry which is preliminary data.</text>
</comment>
<protein>
    <submittedName>
        <fullName evidence="8">Phosphate:Na+ symporter</fullName>
    </submittedName>
</protein>